<proteinExistence type="predicted"/>
<organism evidence="1 2">
    <name type="scientific">Psylliodes chrysocephalus</name>
    <dbReference type="NCBI Taxonomy" id="3402493"/>
    <lineage>
        <taxon>Eukaryota</taxon>
        <taxon>Metazoa</taxon>
        <taxon>Ecdysozoa</taxon>
        <taxon>Arthropoda</taxon>
        <taxon>Hexapoda</taxon>
        <taxon>Insecta</taxon>
        <taxon>Pterygota</taxon>
        <taxon>Neoptera</taxon>
        <taxon>Endopterygota</taxon>
        <taxon>Coleoptera</taxon>
        <taxon>Polyphaga</taxon>
        <taxon>Cucujiformia</taxon>
        <taxon>Chrysomeloidea</taxon>
        <taxon>Chrysomelidae</taxon>
        <taxon>Galerucinae</taxon>
        <taxon>Alticini</taxon>
        <taxon>Psylliodes</taxon>
    </lineage>
</organism>
<dbReference type="Proteomes" id="UP001153636">
    <property type="component" value="Chromosome 6"/>
</dbReference>
<reference evidence="1" key="1">
    <citation type="submission" date="2022-01" db="EMBL/GenBank/DDBJ databases">
        <authorList>
            <person name="King R."/>
        </authorList>
    </citation>
    <scope>NUCLEOTIDE SEQUENCE</scope>
</reference>
<evidence type="ECO:0000313" key="1">
    <source>
        <dbReference type="EMBL" id="CAH1112751.1"/>
    </source>
</evidence>
<name>A0A9P0D762_9CUCU</name>
<accession>A0A9P0D762</accession>
<dbReference type="EMBL" id="OV651818">
    <property type="protein sequence ID" value="CAH1112751.1"/>
    <property type="molecule type" value="Genomic_DNA"/>
</dbReference>
<evidence type="ECO:0000313" key="2">
    <source>
        <dbReference type="Proteomes" id="UP001153636"/>
    </source>
</evidence>
<keyword evidence="2" id="KW-1185">Reference proteome</keyword>
<dbReference type="OrthoDB" id="6611808at2759"/>
<protein>
    <submittedName>
        <fullName evidence="1">Uncharacterized protein</fullName>
    </submittedName>
</protein>
<gene>
    <name evidence="1" type="ORF">PSYICH_LOCUS12410</name>
</gene>
<dbReference type="AlphaFoldDB" id="A0A9P0D762"/>
<sequence>MACCPPNCSPCCAGPPSVPFCPPPCSPCYAGPNFMPPCAPCWTGASQATWMPTCYPINASCFCCPPAPPPKPKCGPNGPRIYMLSIICFSPCGPCIPPPNPVLFPAAMCCMVTPPPICPPTYPQPVRPLMIPCPKNCAPWPDLTEDQEYILRFSNFYNNYNKDYHTISPCSKPPKCVPGMGVCGPPRYCTDVKRKKNRPLAEEAGCPTGFKPCYMKMFPPADNHPCGVWCAEVQLCPQKPRQPKFYNPGPCKRPCCKHRPSSGRCIYDLPCKAACFRHVPGIHPCNPWLD</sequence>